<dbReference type="AlphaFoldDB" id="A0A813JJ30"/>
<dbReference type="Gene3D" id="1.20.120.20">
    <property type="entry name" value="Apolipoprotein"/>
    <property type="match status" value="1"/>
</dbReference>
<evidence type="ECO:0000313" key="4">
    <source>
        <dbReference type="Proteomes" id="UP000626109"/>
    </source>
</evidence>
<dbReference type="Proteomes" id="UP000626109">
    <property type="component" value="Unassembled WGS sequence"/>
</dbReference>
<name>A0A813JJ30_POLGL</name>
<accession>A0A813JJ30</accession>
<comment type="caution">
    <text evidence="3">The sequence shown here is derived from an EMBL/GenBank/DDBJ whole genome shotgun (WGS) entry which is preliminary data.</text>
</comment>
<keyword evidence="2" id="KW-0472">Membrane</keyword>
<reference evidence="3" key="1">
    <citation type="submission" date="2021-02" db="EMBL/GenBank/DDBJ databases">
        <authorList>
            <person name="Dougan E. K."/>
            <person name="Rhodes N."/>
            <person name="Thang M."/>
            <person name="Chan C."/>
        </authorList>
    </citation>
    <scope>NUCLEOTIDE SEQUENCE</scope>
</reference>
<feature type="transmembrane region" description="Helical" evidence="2">
    <location>
        <begin position="297"/>
        <end position="322"/>
    </location>
</feature>
<evidence type="ECO:0000256" key="2">
    <source>
        <dbReference type="SAM" id="Phobius"/>
    </source>
</evidence>
<keyword evidence="2" id="KW-0812">Transmembrane</keyword>
<dbReference type="SUPFAM" id="SSF58113">
    <property type="entry name" value="Apolipoprotein A-I"/>
    <property type="match status" value="1"/>
</dbReference>
<proteinExistence type="predicted"/>
<feature type="transmembrane region" description="Helical" evidence="2">
    <location>
        <begin position="371"/>
        <end position="389"/>
    </location>
</feature>
<feature type="region of interest" description="Disordered" evidence="1">
    <location>
        <begin position="1"/>
        <end position="21"/>
    </location>
</feature>
<evidence type="ECO:0000256" key="1">
    <source>
        <dbReference type="SAM" id="MobiDB-lite"/>
    </source>
</evidence>
<evidence type="ECO:0000313" key="3">
    <source>
        <dbReference type="EMBL" id="CAE8679997.1"/>
    </source>
</evidence>
<keyword evidence="2" id="KW-1133">Transmembrane helix</keyword>
<sequence length="390" mass="43799">MDESGRKSPISARKGYTQQHQQRVAMNAEGRFLAHWDEFVEHRKEVQTKFDEAFEMANERREAGLRLTRLCQQLETKVDRACRQAKEQMSKGEVLEDRLSSHAKSVESCKEALEVLRDKFQRQGQELLSSLSASRAELSEDSEKRQQGLLEAIRRGDRCLAEELMRKLGEMNDKLGSNMQGLEEGLSFNVRQLRTQLAELGDQVEAKAKERLAELRAHADQSASHAETQLCRLREDLVATSARTEASECALGEQASRLVSVDAKLAKLQDGLARADGRAAAAEQATLQRSDHLSERIFVAVSVFVFMLWLLVLWLFVVVLLISDFILSPKCIQGIAEASEMAASGLARSRTEALEAVAEATGGVRHDFRDLVLFKFFLCVFLKFVVSYCC</sequence>
<dbReference type="EMBL" id="CAJNNW010025812">
    <property type="protein sequence ID" value="CAE8679997.1"/>
    <property type="molecule type" value="Genomic_DNA"/>
</dbReference>
<organism evidence="3 4">
    <name type="scientific">Polarella glacialis</name>
    <name type="common">Dinoflagellate</name>
    <dbReference type="NCBI Taxonomy" id="89957"/>
    <lineage>
        <taxon>Eukaryota</taxon>
        <taxon>Sar</taxon>
        <taxon>Alveolata</taxon>
        <taxon>Dinophyceae</taxon>
        <taxon>Suessiales</taxon>
        <taxon>Suessiaceae</taxon>
        <taxon>Polarella</taxon>
    </lineage>
</organism>
<protein>
    <submittedName>
        <fullName evidence="3">Uncharacterized protein</fullName>
    </submittedName>
</protein>
<gene>
    <name evidence="3" type="ORF">PGLA2088_LOCUS21667</name>
</gene>